<gene>
    <name evidence="2" type="ORF">phiNV3_p30</name>
</gene>
<evidence type="ECO:0000313" key="2">
    <source>
        <dbReference type="EMBL" id="AVH86139.1"/>
    </source>
</evidence>
<keyword evidence="3" id="KW-1185">Reference proteome</keyword>
<sequence length="45" mass="4512">MSVDLGSENVAQVDLGGTADAVGTGNRRKKRQGGSSASSSLGINY</sequence>
<accession>A0A2P0ZLK5</accession>
<proteinExistence type="predicted"/>
<protein>
    <submittedName>
        <fullName evidence="2">Putative structural protein</fullName>
    </submittedName>
</protein>
<organism evidence="2 3">
    <name type="scientific">Pseudomonas phage phiNV3</name>
    <dbReference type="NCBI Taxonomy" id="2079544"/>
    <lineage>
        <taxon>Viruses</taxon>
        <taxon>Duplodnaviria</taxon>
        <taxon>Heunggongvirae</taxon>
        <taxon>Uroviricota</taxon>
        <taxon>Caudoviricetes</taxon>
        <taxon>Autographivirales</taxon>
        <taxon>Autoscriptoviridae</taxon>
        <taxon>Krylovirinae</taxon>
        <taxon>Kirikabuvirus</taxon>
        <taxon>Kirikabuvirus NV3</taxon>
    </lineage>
</organism>
<evidence type="ECO:0000256" key="1">
    <source>
        <dbReference type="SAM" id="MobiDB-lite"/>
    </source>
</evidence>
<evidence type="ECO:0000313" key="3">
    <source>
        <dbReference type="Proteomes" id="UP000240855"/>
    </source>
</evidence>
<feature type="region of interest" description="Disordered" evidence="1">
    <location>
        <begin position="14"/>
        <end position="45"/>
    </location>
</feature>
<dbReference type="EMBL" id="MG845683">
    <property type="protein sequence ID" value="AVH86139.1"/>
    <property type="molecule type" value="Genomic_DNA"/>
</dbReference>
<dbReference type="Proteomes" id="UP000240855">
    <property type="component" value="Segment"/>
</dbReference>
<feature type="compositionally biased region" description="Polar residues" evidence="1">
    <location>
        <begin position="33"/>
        <end position="45"/>
    </location>
</feature>
<reference evidence="2 3" key="1">
    <citation type="submission" date="2018-01" db="EMBL/GenBank/DDBJ databases">
        <title>Genome of phiNV3, a phiKMVvirus-like phage infecting Pseudomonas agarici.</title>
        <authorList>
            <person name="Storey N.H."/>
        </authorList>
    </citation>
    <scope>NUCLEOTIDE SEQUENCE [LARGE SCALE GENOMIC DNA]</scope>
</reference>
<name>A0A2P0ZLK5_9CAUD</name>